<accession>A0A6J5NUJ7</accession>
<organism evidence="2">
    <name type="scientific">uncultured Caudovirales phage</name>
    <dbReference type="NCBI Taxonomy" id="2100421"/>
    <lineage>
        <taxon>Viruses</taxon>
        <taxon>Duplodnaviria</taxon>
        <taxon>Heunggongvirae</taxon>
        <taxon>Uroviricota</taxon>
        <taxon>Caudoviricetes</taxon>
        <taxon>Peduoviridae</taxon>
        <taxon>Maltschvirus</taxon>
        <taxon>Maltschvirus maltsch</taxon>
    </lineage>
</organism>
<keyword evidence="1" id="KW-0812">Transmembrane</keyword>
<evidence type="ECO:0000313" key="2">
    <source>
        <dbReference type="EMBL" id="CAB4160705.1"/>
    </source>
</evidence>
<evidence type="ECO:0008006" key="3">
    <source>
        <dbReference type="Google" id="ProtNLM"/>
    </source>
</evidence>
<keyword evidence="1" id="KW-1133">Transmembrane helix</keyword>
<proteinExistence type="predicted"/>
<feature type="transmembrane region" description="Helical" evidence="1">
    <location>
        <begin position="97"/>
        <end position="116"/>
    </location>
</feature>
<name>A0A6J5NUJ7_9CAUD</name>
<dbReference type="EMBL" id="LR796706">
    <property type="protein sequence ID" value="CAB4160705.1"/>
    <property type="molecule type" value="Genomic_DNA"/>
</dbReference>
<gene>
    <name evidence="2" type="ORF">UFOVP728_8</name>
</gene>
<keyword evidence="1" id="KW-0472">Membrane</keyword>
<sequence>MIETLLGTVFGGAFRLAPELIKVVDRKDERKHELALLDKNLEADRLKLEASQRLAETQAEERISAAELQAMVEATRAQATQTGVKWVDAMSSLMRPLITFWWVIVLYTAALAAQFAQMNAHGVATVDAILRLWGPDERAIVASIVAFWFVDRSIRRR</sequence>
<protein>
    <recommendedName>
        <fullName evidence="3">Holin of 3TMs, for gene-transfer release</fullName>
    </recommendedName>
</protein>
<evidence type="ECO:0000256" key="1">
    <source>
        <dbReference type="SAM" id="Phobius"/>
    </source>
</evidence>
<reference evidence="2" key="1">
    <citation type="submission" date="2020-04" db="EMBL/GenBank/DDBJ databases">
        <authorList>
            <person name="Chiriac C."/>
            <person name="Salcher M."/>
            <person name="Ghai R."/>
            <person name="Kavagutti S V."/>
        </authorList>
    </citation>
    <scope>NUCLEOTIDE SEQUENCE</scope>
</reference>